<feature type="compositionally biased region" description="Basic and acidic residues" evidence="5">
    <location>
        <begin position="227"/>
        <end position="242"/>
    </location>
</feature>
<comment type="similarity">
    <text evidence="2">Belongs to the glutaredoxin family. CC-type subfamily.</text>
</comment>
<evidence type="ECO:0000313" key="7">
    <source>
        <dbReference type="EMBL" id="THG20624.1"/>
    </source>
</evidence>
<dbReference type="InterPro" id="IPR002109">
    <property type="entry name" value="Glutaredoxin"/>
</dbReference>
<dbReference type="PROSITE" id="PS51354">
    <property type="entry name" value="GLUTAREDOXIN_2"/>
    <property type="match status" value="1"/>
</dbReference>
<evidence type="ECO:0000256" key="3">
    <source>
        <dbReference type="ARBA" id="ARBA00022490"/>
    </source>
</evidence>
<dbReference type="STRING" id="542762.A0A4S4EVS6"/>
<dbReference type="SUPFAM" id="SSF52833">
    <property type="entry name" value="Thioredoxin-like"/>
    <property type="match status" value="1"/>
</dbReference>
<organism evidence="7 8">
    <name type="scientific">Camellia sinensis var. sinensis</name>
    <name type="common">China tea</name>
    <dbReference type="NCBI Taxonomy" id="542762"/>
    <lineage>
        <taxon>Eukaryota</taxon>
        <taxon>Viridiplantae</taxon>
        <taxon>Streptophyta</taxon>
        <taxon>Embryophyta</taxon>
        <taxon>Tracheophyta</taxon>
        <taxon>Spermatophyta</taxon>
        <taxon>Magnoliopsida</taxon>
        <taxon>eudicotyledons</taxon>
        <taxon>Gunneridae</taxon>
        <taxon>Pentapetalae</taxon>
        <taxon>asterids</taxon>
        <taxon>Ericales</taxon>
        <taxon>Theaceae</taxon>
        <taxon>Camellia</taxon>
    </lineage>
</organism>
<evidence type="ECO:0000256" key="2">
    <source>
        <dbReference type="ARBA" id="ARBA00007568"/>
    </source>
</evidence>
<dbReference type="PANTHER" id="PTHR10168">
    <property type="entry name" value="GLUTAREDOXIN"/>
    <property type="match status" value="1"/>
</dbReference>
<keyword evidence="8" id="KW-1185">Reference proteome</keyword>
<accession>A0A4S4EVS6</accession>
<evidence type="ECO:0000256" key="1">
    <source>
        <dbReference type="ARBA" id="ARBA00004496"/>
    </source>
</evidence>
<comment type="subcellular location">
    <subcellularLocation>
        <location evidence="1">Cytoplasm</location>
    </subcellularLocation>
</comment>
<protein>
    <recommendedName>
        <fullName evidence="6">Glutaredoxin domain-containing protein</fullName>
    </recommendedName>
</protein>
<keyword evidence="3" id="KW-0963">Cytoplasm</keyword>
<comment type="caution">
    <text evidence="7">The sequence shown here is derived from an EMBL/GenBank/DDBJ whole genome shotgun (WGS) entry which is preliminary data.</text>
</comment>
<feature type="domain" description="Glutaredoxin" evidence="6">
    <location>
        <begin position="13"/>
        <end position="72"/>
    </location>
</feature>
<evidence type="ECO:0000256" key="4">
    <source>
        <dbReference type="ARBA" id="ARBA00023284"/>
    </source>
</evidence>
<dbReference type="EMBL" id="SDRB02001819">
    <property type="protein sequence ID" value="THG20624.1"/>
    <property type="molecule type" value="Genomic_DNA"/>
</dbReference>
<feature type="region of interest" description="Disordered" evidence="5">
    <location>
        <begin position="227"/>
        <end position="278"/>
    </location>
</feature>
<evidence type="ECO:0000259" key="6">
    <source>
        <dbReference type="Pfam" id="PF00462"/>
    </source>
</evidence>
<gene>
    <name evidence="7" type="ORF">TEA_013776</name>
</gene>
<feature type="compositionally biased region" description="Low complexity" evidence="5">
    <location>
        <begin position="243"/>
        <end position="278"/>
    </location>
</feature>
<sequence length="278" mass="30052">MATMSALGAEKPVVIFSKSGCCFGHTIKTLIYSFGASPAVHELDELPYGRQLERELSSLRCQPSVPAVFIGRSWLAALMSPSLNPMPITHLQPSLTVASFRLSSTTLSFTFSTPCSSSYSSSSYFDRGTVAAANLGFAAAKWNLKRRVLWQWQLNSDGTTTDNDDKIKIEITKGRRGLTTMVLDVGLVEGRRTERRWDVGCNGKMVTPMGGGGGKGFECRQVRRARERERERGEEKGCEPRRPLSSPRRQLITAAATAPAPTAISASGPASASSSPCG</sequence>
<evidence type="ECO:0000313" key="8">
    <source>
        <dbReference type="Proteomes" id="UP000306102"/>
    </source>
</evidence>
<evidence type="ECO:0000256" key="5">
    <source>
        <dbReference type="SAM" id="MobiDB-lite"/>
    </source>
</evidence>
<proteinExistence type="inferred from homology"/>
<dbReference type="CDD" id="cd03419">
    <property type="entry name" value="GRX_GRXh_1_2_like"/>
    <property type="match status" value="1"/>
</dbReference>
<dbReference type="Proteomes" id="UP000306102">
    <property type="component" value="Unassembled WGS sequence"/>
</dbReference>
<dbReference type="Gene3D" id="3.40.30.10">
    <property type="entry name" value="Glutaredoxin"/>
    <property type="match status" value="1"/>
</dbReference>
<name>A0A4S4EVS6_CAMSN</name>
<dbReference type="Pfam" id="PF00462">
    <property type="entry name" value="Glutaredoxin"/>
    <property type="match status" value="1"/>
</dbReference>
<dbReference type="AlphaFoldDB" id="A0A4S4EVS6"/>
<dbReference type="InterPro" id="IPR011905">
    <property type="entry name" value="GlrX-like_pln_2"/>
</dbReference>
<dbReference type="InterPro" id="IPR036249">
    <property type="entry name" value="Thioredoxin-like_sf"/>
</dbReference>
<reference evidence="7 8" key="1">
    <citation type="journal article" date="2018" name="Proc. Natl. Acad. Sci. U.S.A.">
        <title>Draft genome sequence of Camellia sinensis var. sinensis provides insights into the evolution of the tea genome and tea quality.</title>
        <authorList>
            <person name="Wei C."/>
            <person name="Yang H."/>
            <person name="Wang S."/>
            <person name="Zhao J."/>
            <person name="Liu C."/>
            <person name="Gao L."/>
            <person name="Xia E."/>
            <person name="Lu Y."/>
            <person name="Tai Y."/>
            <person name="She G."/>
            <person name="Sun J."/>
            <person name="Cao H."/>
            <person name="Tong W."/>
            <person name="Gao Q."/>
            <person name="Li Y."/>
            <person name="Deng W."/>
            <person name="Jiang X."/>
            <person name="Wang W."/>
            <person name="Chen Q."/>
            <person name="Zhang S."/>
            <person name="Li H."/>
            <person name="Wu J."/>
            <person name="Wang P."/>
            <person name="Li P."/>
            <person name="Shi C."/>
            <person name="Zheng F."/>
            <person name="Jian J."/>
            <person name="Huang B."/>
            <person name="Shan D."/>
            <person name="Shi M."/>
            <person name="Fang C."/>
            <person name="Yue Y."/>
            <person name="Li F."/>
            <person name="Li D."/>
            <person name="Wei S."/>
            <person name="Han B."/>
            <person name="Jiang C."/>
            <person name="Yin Y."/>
            <person name="Xia T."/>
            <person name="Zhang Z."/>
            <person name="Bennetzen J.L."/>
            <person name="Zhao S."/>
            <person name="Wan X."/>
        </authorList>
    </citation>
    <scope>NUCLEOTIDE SEQUENCE [LARGE SCALE GENOMIC DNA]</scope>
    <source>
        <strain evidence="8">cv. Shuchazao</strain>
        <tissue evidence="7">Leaf</tissue>
    </source>
</reference>
<dbReference type="GO" id="GO:0005737">
    <property type="term" value="C:cytoplasm"/>
    <property type="evidence" value="ECO:0007669"/>
    <property type="project" value="UniProtKB-SubCell"/>
</dbReference>
<keyword evidence="4" id="KW-0676">Redox-active center</keyword>